<dbReference type="PROSITE" id="PS51257">
    <property type="entry name" value="PROKAR_LIPOPROTEIN"/>
    <property type="match status" value="1"/>
</dbReference>
<gene>
    <name evidence="1" type="ORF">DKK76_05400</name>
</gene>
<accession>A0A318MXF1</accession>
<proteinExistence type="predicted"/>
<evidence type="ECO:0000313" key="2">
    <source>
        <dbReference type="Proteomes" id="UP000247838"/>
    </source>
</evidence>
<protein>
    <submittedName>
        <fullName evidence="1">Uncharacterized protein</fullName>
    </submittedName>
</protein>
<comment type="caution">
    <text evidence="1">The sequence shown here is derived from an EMBL/GenBank/DDBJ whole genome shotgun (WGS) entry which is preliminary data.</text>
</comment>
<dbReference type="RefSeq" id="WP_110443457.1">
    <property type="nucleotide sequence ID" value="NZ_QGLM01000013.1"/>
</dbReference>
<name>A0A318MXF1_FRIPE</name>
<evidence type="ECO:0000313" key="1">
    <source>
        <dbReference type="EMBL" id="PXY95217.1"/>
    </source>
</evidence>
<dbReference type="AlphaFoldDB" id="A0A318MXF1"/>
<dbReference type="Proteomes" id="UP000247838">
    <property type="component" value="Unassembled WGS sequence"/>
</dbReference>
<reference evidence="1 2" key="1">
    <citation type="submission" date="2018-05" db="EMBL/GenBank/DDBJ databases">
        <title>Reference genomes for bee gut microbiota database.</title>
        <authorList>
            <person name="Ellegaard K.M."/>
        </authorList>
    </citation>
    <scope>NUCLEOTIDE SEQUENCE [LARGE SCALE GENOMIC DNA]</scope>
    <source>
        <strain evidence="1 2">ESL0167</strain>
    </source>
</reference>
<organism evidence="1 2">
    <name type="scientific">Frischella perrara</name>
    <dbReference type="NCBI Taxonomy" id="1267021"/>
    <lineage>
        <taxon>Bacteria</taxon>
        <taxon>Pseudomonadati</taxon>
        <taxon>Pseudomonadota</taxon>
        <taxon>Gammaproteobacteria</taxon>
        <taxon>Orbales</taxon>
        <taxon>Orbaceae</taxon>
        <taxon>Frischella</taxon>
    </lineage>
</organism>
<sequence>MKRILSVALVCLALLGCGEKKITEEMLVGEWECTISNQEAKWENGVFQDFTSPQIDKKLVTYKMYDGMLMKGTGDDINVGDWHTVFISKEKNISIVNSIQYYSSVKWEYISDKQYKVIVNYEVTYSSDLPEWSEGINSRSKSENNCIKIKN</sequence>
<dbReference type="EMBL" id="QGLM01000013">
    <property type="protein sequence ID" value="PXY95217.1"/>
    <property type="molecule type" value="Genomic_DNA"/>
</dbReference>